<dbReference type="PANTHER" id="PTHR43343:SF3">
    <property type="entry name" value="PROTEASE DO-LIKE 8, CHLOROPLASTIC"/>
    <property type="match status" value="1"/>
</dbReference>
<keyword evidence="15" id="KW-1185">Reference proteome</keyword>
<dbReference type="GO" id="GO:0005886">
    <property type="term" value="C:plasma membrane"/>
    <property type="evidence" value="ECO:0007669"/>
    <property type="project" value="UniProtKB-SubCell"/>
</dbReference>
<dbReference type="RefSeq" id="WP_115856449.1">
    <property type="nucleotide sequence ID" value="NZ_CAJUZR010000038.1"/>
</dbReference>
<dbReference type="InterPro" id="IPR051201">
    <property type="entry name" value="Chloro_Bact_Ser_Proteases"/>
</dbReference>
<keyword evidence="6" id="KW-0378">Hydrolase</keyword>
<feature type="compositionally biased region" description="Basic and acidic residues" evidence="9">
    <location>
        <begin position="42"/>
        <end position="77"/>
    </location>
</feature>
<evidence type="ECO:0000259" key="11">
    <source>
        <dbReference type="PROSITE" id="PS50106"/>
    </source>
</evidence>
<protein>
    <recommendedName>
        <fullName evidence="3">Serine protease HtrA-like</fullName>
    </recommendedName>
</protein>
<gene>
    <name evidence="13" type="ORF">DOS76_08970</name>
    <name evidence="12" type="ORF">I9026_08995</name>
</gene>
<reference evidence="13 14" key="1">
    <citation type="journal article" date="2018" name="Vet. Microbiol.">
        <title>Characterisation of Staphylococcus felis isolated from cats using whole genome sequencing.</title>
        <authorList>
            <person name="Worthing K."/>
            <person name="Pang S."/>
            <person name="Trott D.J."/>
            <person name="Abraham S."/>
            <person name="Coombs G.W."/>
            <person name="Jordan D."/>
            <person name="McIntyre L."/>
            <person name="Davies M.R."/>
            <person name="Norris J."/>
        </authorList>
    </citation>
    <scope>NUCLEOTIDE SEQUENCE [LARGE SCALE GENOMIC DNA]</scope>
    <source>
        <strain evidence="13 14">F25</strain>
    </source>
</reference>
<dbReference type="Proteomes" id="UP000597038">
    <property type="component" value="Unassembled WGS sequence"/>
</dbReference>
<feature type="compositionally biased region" description="Basic residues" evidence="9">
    <location>
        <begin position="9"/>
        <end position="18"/>
    </location>
</feature>
<dbReference type="InterPro" id="IPR001940">
    <property type="entry name" value="Peptidase_S1C"/>
</dbReference>
<evidence type="ECO:0000256" key="8">
    <source>
        <dbReference type="ARBA" id="ARBA00022989"/>
    </source>
</evidence>
<dbReference type="AlphaFoldDB" id="A0AAX1RTX1"/>
<evidence type="ECO:0000256" key="1">
    <source>
        <dbReference type="ARBA" id="ARBA00004162"/>
    </source>
</evidence>
<keyword evidence="10" id="KW-0472">Membrane</keyword>
<evidence type="ECO:0000256" key="5">
    <source>
        <dbReference type="ARBA" id="ARBA00022692"/>
    </source>
</evidence>
<keyword evidence="5 10" id="KW-0812">Transmembrane</keyword>
<dbReference type="EMBL" id="QKYD01000128">
    <property type="protein sequence ID" value="REI20392.1"/>
    <property type="molecule type" value="Genomic_DNA"/>
</dbReference>
<dbReference type="PROSITE" id="PS50106">
    <property type="entry name" value="PDZ"/>
    <property type="match status" value="1"/>
</dbReference>
<evidence type="ECO:0000256" key="6">
    <source>
        <dbReference type="ARBA" id="ARBA00022801"/>
    </source>
</evidence>
<dbReference type="Proteomes" id="UP000256337">
    <property type="component" value="Unassembled WGS sequence"/>
</dbReference>
<dbReference type="PANTHER" id="PTHR43343">
    <property type="entry name" value="PEPTIDASE S12"/>
    <property type="match status" value="1"/>
</dbReference>
<dbReference type="SUPFAM" id="SSF50156">
    <property type="entry name" value="PDZ domain-like"/>
    <property type="match status" value="1"/>
</dbReference>
<dbReference type="Pfam" id="PF13180">
    <property type="entry name" value="PDZ_2"/>
    <property type="match status" value="1"/>
</dbReference>
<evidence type="ECO:0000313" key="13">
    <source>
        <dbReference type="EMBL" id="REI20392.1"/>
    </source>
</evidence>
<dbReference type="SUPFAM" id="SSF50494">
    <property type="entry name" value="Trypsin-like serine proteases"/>
    <property type="match status" value="1"/>
</dbReference>
<keyword evidence="8 10" id="KW-1133">Transmembrane helix</keyword>
<feature type="domain" description="PDZ" evidence="11">
    <location>
        <begin position="474"/>
        <end position="507"/>
    </location>
</feature>
<proteinExistence type="inferred from homology"/>
<dbReference type="Pfam" id="PF13365">
    <property type="entry name" value="Trypsin_2"/>
    <property type="match status" value="1"/>
</dbReference>
<evidence type="ECO:0000256" key="9">
    <source>
        <dbReference type="SAM" id="MobiDB-lite"/>
    </source>
</evidence>
<dbReference type="GO" id="GO:0004252">
    <property type="term" value="F:serine-type endopeptidase activity"/>
    <property type="evidence" value="ECO:0007669"/>
    <property type="project" value="InterPro"/>
</dbReference>
<evidence type="ECO:0000256" key="7">
    <source>
        <dbReference type="ARBA" id="ARBA00022825"/>
    </source>
</evidence>
<keyword evidence="4 13" id="KW-0645">Protease</keyword>
<comment type="similarity">
    <text evidence="2">Belongs to the peptidase S1C family.</text>
</comment>
<feature type="compositionally biased region" description="Basic and acidic residues" evidence="9">
    <location>
        <begin position="135"/>
        <end position="145"/>
    </location>
</feature>
<dbReference type="InterPro" id="IPR001478">
    <property type="entry name" value="PDZ"/>
</dbReference>
<dbReference type="InterPro" id="IPR036034">
    <property type="entry name" value="PDZ_sf"/>
</dbReference>
<dbReference type="InterPro" id="IPR043504">
    <property type="entry name" value="Peptidase_S1_PA_chymotrypsin"/>
</dbReference>
<evidence type="ECO:0000313" key="14">
    <source>
        <dbReference type="Proteomes" id="UP000256337"/>
    </source>
</evidence>
<comment type="subcellular location">
    <subcellularLocation>
        <location evidence="1">Cell membrane</location>
        <topology evidence="1">Single-pass membrane protein</topology>
    </subcellularLocation>
</comment>
<keyword evidence="7" id="KW-0720">Serine protease</keyword>
<dbReference type="SMART" id="SM00228">
    <property type="entry name" value="PDZ"/>
    <property type="match status" value="1"/>
</dbReference>
<feature type="region of interest" description="Disordered" evidence="9">
    <location>
        <begin position="1"/>
        <end position="158"/>
    </location>
</feature>
<sequence length="544" mass="61217">MKNDEKHVIPRRKYKRQRREFFHNEEREQRIKEQEQANALKAQKEKEQMKNNEERVKDNLRKARVEKITHEDYDKSHSSQKIESNDLKAQAKSSTEQALNTEEAQKQQNLYKQQAKNIQKAHSPHHQDTNASSEKYTDGASREENQAESSNSIHHYSTRKDWTEKVTAFISKEWAKILVVLAVILIFILLFAIFNNVNKSGHDTDESVQAQNKTVTSTMKNAKAATHSVVSIENNHIQTPPDTVGDVEAQSQIENESGSGVVYKKVDDILYVLTNAHVVGDREEHELTYGQNRTVKGKVIGKDKWSDLAVIKVEAPKNHFLKPLPIGDSKQLILGEPIIVVGNPLSIDFQNTVGEGIVSGLNRNVPVDIDKDNQYDMLMHAFQVDAPINPGDSGGAIIDQNGNLIGIASLKISMPNVENMAFGIPINDAIKVADTLEEKGKIDYPNTSIKLENIEELTSATRQKFNTSNDIQQGVMVKEISKDSPTQHSGLKVGDVIIAVDGKSVQNTLEYRQKIFQHTDEKKAFKLKVSREGEVKEISFKLKS</sequence>
<accession>A0AAX1RTX1</accession>
<feature type="compositionally biased region" description="Basic and acidic residues" evidence="9">
    <location>
        <begin position="19"/>
        <end position="35"/>
    </location>
</feature>
<dbReference type="Gene3D" id="2.40.10.10">
    <property type="entry name" value="Trypsin-like serine proteases"/>
    <property type="match status" value="2"/>
</dbReference>
<comment type="caution">
    <text evidence="13">The sequence shown here is derived from an EMBL/GenBank/DDBJ whole genome shotgun (WGS) entry which is preliminary data.</text>
</comment>
<organism evidence="13 14">
    <name type="scientific">Staphylococcus felis</name>
    <dbReference type="NCBI Taxonomy" id="46127"/>
    <lineage>
        <taxon>Bacteria</taxon>
        <taxon>Bacillati</taxon>
        <taxon>Bacillota</taxon>
        <taxon>Bacilli</taxon>
        <taxon>Bacillales</taxon>
        <taxon>Staphylococcaceae</taxon>
        <taxon>Staphylococcus</taxon>
    </lineage>
</organism>
<evidence type="ECO:0000256" key="10">
    <source>
        <dbReference type="SAM" id="Phobius"/>
    </source>
</evidence>
<name>A0AAX1RTX1_9STAP</name>
<evidence type="ECO:0000256" key="4">
    <source>
        <dbReference type="ARBA" id="ARBA00022670"/>
    </source>
</evidence>
<dbReference type="Gene3D" id="2.30.42.10">
    <property type="match status" value="1"/>
</dbReference>
<evidence type="ECO:0000313" key="15">
    <source>
        <dbReference type="Proteomes" id="UP000597038"/>
    </source>
</evidence>
<evidence type="ECO:0000256" key="2">
    <source>
        <dbReference type="ARBA" id="ARBA00010541"/>
    </source>
</evidence>
<dbReference type="PRINTS" id="PR00834">
    <property type="entry name" value="PROTEASES2C"/>
</dbReference>
<reference evidence="12 15" key="2">
    <citation type="submission" date="2020-12" db="EMBL/GenBank/DDBJ databases">
        <title>Genomic analysis of Staphylococcus felis from a cat with skin infection.</title>
        <authorList>
            <person name="Aslantas O."/>
            <person name="Keskin O."/>
            <person name="Buyukaltay K."/>
            <person name="Gullu Yucetepe A."/>
        </authorList>
    </citation>
    <scope>NUCLEOTIDE SEQUENCE [LARGE SCALE GENOMIC DNA]</scope>
    <source>
        <strain evidence="12 15">HARRANVET</strain>
    </source>
</reference>
<evidence type="ECO:0000313" key="12">
    <source>
        <dbReference type="EMBL" id="MBH9581509.1"/>
    </source>
</evidence>
<feature type="transmembrane region" description="Helical" evidence="10">
    <location>
        <begin position="174"/>
        <end position="194"/>
    </location>
</feature>
<feature type="compositionally biased region" description="Polar residues" evidence="9">
    <location>
        <begin position="91"/>
        <end position="117"/>
    </location>
</feature>
<evidence type="ECO:0000256" key="3">
    <source>
        <dbReference type="ARBA" id="ARBA00021768"/>
    </source>
</evidence>
<dbReference type="EMBL" id="JAEDAQ010000015">
    <property type="protein sequence ID" value="MBH9581509.1"/>
    <property type="molecule type" value="Genomic_DNA"/>
</dbReference>
<dbReference type="InterPro" id="IPR009003">
    <property type="entry name" value="Peptidase_S1_PA"/>
</dbReference>
<dbReference type="GO" id="GO:0006508">
    <property type="term" value="P:proteolysis"/>
    <property type="evidence" value="ECO:0007669"/>
    <property type="project" value="UniProtKB-KW"/>
</dbReference>